<evidence type="ECO:0000313" key="2">
    <source>
        <dbReference type="EMBL" id="MEQ3362957.1"/>
    </source>
</evidence>
<dbReference type="Gene3D" id="2.60.40.4270">
    <property type="entry name" value="Listeria-Bacteroides repeat domain"/>
    <property type="match status" value="1"/>
</dbReference>
<dbReference type="PANTHER" id="PTHR30032:SF8">
    <property type="entry name" value="GERMINATION-SPECIFIC N-ACETYLMURAMOYL-L-ALANINE AMIDASE"/>
    <property type="match status" value="1"/>
</dbReference>
<dbReference type="InterPro" id="IPR042229">
    <property type="entry name" value="Listeria/Bacterioides_rpt_sf"/>
</dbReference>
<comment type="subcellular location">
    <subcellularLocation>
        <location evidence="1">Cell envelope</location>
    </subcellularLocation>
</comment>
<dbReference type="InterPro" id="IPR013378">
    <property type="entry name" value="InlB-like_B-rpt"/>
</dbReference>
<dbReference type="InterPro" id="IPR007253">
    <property type="entry name" value="Cell_wall-bd_2"/>
</dbReference>
<dbReference type="PANTHER" id="PTHR30032">
    <property type="entry name" value="N-ACETYLMURAMOYL-L-ALANINE AMIDASE-RELATED"/>
    <property type="match status" value="1"/>
</dbReference>
<dbReference type="NCBIfam" id="TIGR02543">
    <property type="entry name" value="List_Bact_rpt"/>
    <property type="match status" value="1"/>
</dbReference>
<protein>
    <submittedName>
        <fullName evidence="2">Cell wall-binding repeat-containing protein</fullName>
    </submittedName>
</protein>
<proteinExistence type="predicted"/>
<dbReference type="EMBL" id="JBBNOP010000006">
    <property type="protein sequence ID" value="MEQ3362957.1"/>
    <property type="molecule type" value="Genomic_DNA"/>
</dbReference>
<dbReference type="Proteomes" id="UP001487305">
    <property type="component" value="Unassembled WGS sequence"/>
</dbReference>
<sequence length="1323" mass="136291">MDTISRQISSIAEEARSRKLLSVILAFILATTLMVPHTAWAEGDEGGEGAQTTGVAKIGDTPYDTLQAAIDKAQADDTIVLTADTTESVTIAKEKSVTIDLGGCKLTNVDGKHTITNNGTLTVKGAGTVDNVSHARAALENVEGATAVLNGGAYTRSQENGQSSTDAGGNSFYVIRNHGALTINDGVDVSQNGHYSSMIENGYQNAGAEKKDPESVPSLTIAGGTFAGGLNTVKNDDCGVLEITGGTFTNVSQAVLLNWNVAKVSGGVFTATESSDGVILNGMNPGEINKGDLTITGGTFTAAADAEVISQMGGSTGIGTISISGGTFSATVEDFCAEGYSCTLVDGAYVVNETPAPIVAKIGNDEYASLKEAAEKAVAGDVVELLTDVESEPIAFENNVTVDLGAKTLTIVGDDAGTVDGLLFAGAGDNALKNGTVIDARSNGNQTAGWKAVHVSGAANLATENVAIQAYKPDTESNYNYLIYVGGKGDSKAKAVSLGAGTKLENLDNTASTSAVTYGAVGVALIGTTSDASAVAEKVSLTVAEGVVIDTMGYAISGNGTFHGTDIVINGGDVKSTASAAVYHPQAGTLILNGGTLEGTTGIQFCSGEGTVNTSFDFNGGVVKGVGEDERPGKTGDGLVSDGAAISLVNRSYPGGAPSITINGGEFSSVHNEAVLAYTWSKGQSSDWAEASENISIAGGTYSSDVSAYVIDGLACSKISDGVYQIQKKIEGGDGNVEVQAPVVSGDNVPADKPGVPEDDEALSTIADSLSDAIKADEPAKDGAIGGNKIETGKDSKINDLVKDADAADVSATMVVSSIPVAAGDVDPDEADAIKGVAAENSAISFYDLSVKLVVSTPRDSVEAKVTETAAAIPFQIKVEDGLVGKDVQVVRYHDGKAEVLDGVEADYATNVVSFAGDKFSTYAVVLADAVEATVTFDCQGGSAVEKATVDKGDYVAEPAVPTYEGYTFGGWYTDKSCAEDTKWDFESDRVTGDMTLYALWTKNATPVVPTTAARLGGDDRYKTMELISQESFPTAGSCETVIIARGNDFPDALAASALAGAKDAQVLITESNALTAETKAEIKRLGAKNAIVLGDKWSISENTFNEIKALMSGTTTRIGGADRLETAYEIYKSNAGNWGKTAIVATGEKAADSLSISSVAYALEAPIFLAAKDGTVSQDVLDALSKGGFERVVVLGDKWSVSDDSVASIKKVVSNTERLGGVDRYETSQMTAEWAVKNCSFDYSNAMLTAGRDDKYADALVSSSLGGKNASPLLLIDEGEPASFIISKVLVPNKDGVEKAYVLGDKWTVSDDLFAAIEKALA</sequence>
<keyword evidence="3" id="KW-1185">Reference proteome</keyword>
<organism evidence="2 3">
    <name type="scientific">Raoultibacter massiliensis</name>
    <dbReference type="NCBI Taxonomy" id="1852371"/>
    <lineage>
        <taxon>Bacteria</taxon>
        <taxon>Bacillati</taxon>
        <taxon>Actinomycetota</taxon>
        <taxon>Coriobacteriia</taxon>
        <taxon>Eggerthellales</taxon>
        <taxon>Eggerthellaceae</taxon>
        <taxon>Raoultibacter</taxon>
    </lineage>
</organism>
<comment type="caution">
    <text evidence="2">The sequence shown here is derived from an EMBL/GenBank/DDBJ whole genome shotgun (WGS) entry which is preliminary data.</text>
</comment>
<reference evidence="2 3" key="1">
    <citation type="submission" date="2024-04" db="EMBL/GenBank/DDBJ databases">
        <title>Human intestinal bacterial collection.</title>
        <authorList>
            <person name="Pauvert C."/>
            <person name="Hitch T.C.A."/>
            <person name="Clavel T."/>
        </authorList>
    </citation>
    <scope>NUCLEOTIDE SEQUENCE [LARGE SCALE GENOMIC DNA]</scope>
    <source>
        <strain evidence="2 3">CLA-KB-H42</strain>
    </source>
</reference>
<name>A0ABV1JFX2_9ACTN</name>
<dbReference type="InterPro" id="IPR051922">
    <property type="entry name" value="Bact_Sporulation_Assoc"/>
</dbReference>
<dbReference type="Pfam" id="PF04122">
    <property type="entry name" value="CW_binding_2"/>
    <property type="match status" value="3"/>
</dbReference>
<evidence type="ECO:0000313" key="3">
    <source>
        <dbReference type="Proteomes" id="UP001487305"/>
    </source>
</evidence>
<gene>
    <name evidence="2" type="ORF">AAA083_08205</name>
</gene>
<dbReference type="Pfam" id="PF09479">
    <property type="entry name" value="Flg_new"/>
    <property type="match status" value="1"/>
</dbReference>
<evidence type="ECO:0000256" key="1">
    <source>
        <dbReference type="ARBA" id="ARBA00004196"/>
    </source>
</evidence>
<dbReference type="RefSeq" id="WP_349227430.1">
    <property type="nucleotide sequence ID" value="NZ_JBBNOP010000006.1"/>
</dbReference>
<dbReference type="Gene3D" id="3.40.50.12090">
    <property type="match status" value="2"/>
</dbReference>
<accession>A0ABV1JFX2</accession>